<gene>
    <name evidence="2" type="ORF">E4U09_000638</name>
</gene>
<evidence type="ECO:0000256" key="1">
    <source>
        <dbReference type="SAM" id="MobiDB-lite"/>
    </source>
</evidence>
<proteinExistence type="predicted"/>
<protein>
    <recommendedName>
        <fullName evidence="4">NADH-ubiquinone oxidoreductase 17.8 kDa subunit, mitochondrial</fullName>
    </recommendedName>
</protein>
<dbReference type="GO" id="GO:0005739">
    <property type="term" value="C:mitochondrion"/>
    <property type="evidence" value="ECO:0007669"/>
    <property type="project" value="InterPro"/>
</dbReference>
<name>A0A9P7QKH7_9HYPO</name>
<dbReference type="EMBL" id="SRRH01000118">
    <property type="protein sequence ID" value="KAG6298648.1"/>
    <property type="molecule type" value="Genomic_DNA"/>
</dbReference>
<dbReference type="PANTHER" id="PTHR42100:SF1">
    <property type="entry name" value="OXIDOREDUCTASE 178 KDA SUBUNIT, PUTATIVE (AFU_ORTHOLOGUE AFUA_8G04320)-RELATED"/>
    <property type="match status" value="1"/>
</dbReference>
<feature type="compositionally biased region" description="Basic residues" evidence="1">
    <location>
        <begin position="29"/>
        <end position="39"/>
    </location>
</feature>
<dbReference type="PANTHER" id="PTHR42100">
    <property type="entry name" value="OXIDOREDUCTASE 178 KDA SUBUNIT, PUTATIVE (AFU_ORTHOLOGUE AFUA_8G04320)-RELATED"/>
    <property type="match status" value="1"/>
</dbReference>
<keyword evidence="3" id="KW-1185">Reference proteome</keyword>
<feature type="region of interest" description="Disordered" evidence="1">
    <location>
        <begin position="23"/>
        <end position="46"/>
    </location>
</feature>
<dbReference type="InterPro" id="IPR034444">
    <property type="entry name" value="Nuo17.8"/>
</dbReference>
<evidence type="ECO:0000313" key="3">
    <source>
        <dbReference type="Proteomes" id="UP000707071"/>
    </source>
</evidence>
<organism evidence="2 3">
    <name type="scientific">Claviceps aff. purpurea</name>
    <dbReference type="NCBI Taxonomy" id="1967640"/>
    <lineage>
        <taxon>Eukaryota</taxon>
        <taxon>Fungi</taxon>
        <taxon>Dikarya</taxon>
        <taxon>Ascomycota</taxon>
        <taxon>Pezizomycotina</taxon>
        <taxon>Sordariomycetes</taxon>
        <taxon>Hypocreomycetidae</taxon>
        <taxon>Hypocreales</taxon>
        <taxon>Clavicipitaceae</taxon>
        <taxon>Claviceps</taxon>
    </lineage>
</organism>
<evidence type="ECO:0008006" key="4">
    <source>
        <dbReference type="Google" id="ProtNLM"/>
    </source>
</evidence>
<evidence type="ECO:0000313" key="2">
    <source>
        <dbReference type="EMBL" id="KAG6298648.1"/>
    </source>
</evidence>
<reference evidence="2 3" key="1">
    <citation type="journal article" date="2020" name="bioRxiv">
        <title>Whole genome comparisons of ergot fungi reveals the divergence and evolution of species within the genus Claviceps are the result of varying mechanisms driving genome evolution and host range expansion.</title>
        <authorList>
            <person name="Wyka S.A."/>
            <person name="Mondo S.J."/>
            <person name="Liu M."/>
            <person name="Dettman J."/>
            <person name="Nalam V."/>
            <person name="Broders K.D."/>
        </authorList>
    </citation>
    <scope>NUCLEOTIDE SEQUENCE [LARGE SCALE GENOMIC DNA]</scope>
    <source>
        <strain evidence="2 3">Clav52</strain>
    </source>
</reference>
<dbReference type="Proteomes" id="UP000707071">
    <property type="component" value="Unassembled WGS sequence"/>
</dbReference>
<comment type="caution">
    <text evidence="2">The sequence shown here is derived from an EMBL/GenBank/DDBJ whole genome shotgun (WGS) entry which is preliminary data.</text>
</comment>
<dbReference type="AlphaFoldDB" id="A0A9P7QKH7"/>
<accession>A0A9P7QKH7</accession>
<sequence>MLAARQRAGHIARRLPRAVRNYASEAQSQHHHHHHHHHPAAGDGNESFGRGSLSILASFFGCVLLYQFAPKEGEESTFRNWMMQYAQYRKKVEDADELEARQTRIMEQIAYDRNLVGNMAPKIKNVDLAYPESLESYGPRNIRAGQLMNLDHVVEHYRQKYFEEEELKAKRLAAQKE</sequence>